<sequence length="45" mass="5249">MAQIIGWQEPLAYQRNNNLLKKYYLIAYLTVPCRPGNTPTPRLTK</sequence>
<name>A0A0G4JWX5_9GAMM</name>
<proteinExistence type="predicted"/>
<dbReference type="Proteomes" id="UP000044377">
    <property type="component" value="Unassembled WGS sequence"/>
</dbReference>
<dbReference type="STRING" id="1109412.BN1221_02908c"/>
<gene>
    <name evidence="1" type="ORF">BN1221_02908c</name>
</gene>
<protein>
    <submittedName>
        <fullName evidence="1">Uncharacterized protein</fullName>
    </submittedName>
</protein>
<evidence type="ECO:0000313" key="2">
    <source>
        <dbReference type="Proteomes" id="UP000044377"/>
    </source>
</evidence>
<dbReference type="EMBL" id="CGIG01000001">
    <property type="protein sequence ID" value="CPR17895.1"/>
    <property type="molecule type" value="Genomic_DNA"/>
</dbReference>
<organism evidence="1 2">
    <name type="scientific">Brenneria goodwinii</name>
    <dbReference type="NCBI Taxonomy" id="1109412"/>
    <lineage>
        <taxon>Bacteria</taxon>
        <taxon>Pseudomonadati</taxon>
        <taxon>Pseudomonadota</taxon>
        <taxon>Gammaproteobacteria</taxon>
        <taxon>Enterobacterales</taxon>
        <taxon>Pectobacteriaceae</taxon>
        <taxon>Brenneria</taxon>
    </lineage>
</organism>
<reference evidence="2" key="1">
    <citation type="submission" date="2015-01" db="EMBL/GenBank/DDBJ databases">
        <authorList>
            <person name="Paterson Steve"/>
        </authorList>
    </citation>
    <scope>NUCLEOTIDE SEQUENCE [LARGE SCALE GENOMIC DNA]</scope>
    <source>
        <strain evidence="2">OBR1</strain>
    </source>
</reference>
<evidence type="ECO:0000313" key="1">
    <source>
        <dbReference type="EMBL" id="CPR17895.1"/>
    </source>
</evidence>
<accession>A0A0G4JWX5</accession>
<keyword evidence="2" id="KW-1185">Reference proteome</keyword>
<dbReference type="AlphaFoldDB" id="A0A0G4JWX5"/>